<evidence type="ECO:0000313" key="3">
    <source>
        <dbReference type="EMBL" id="GAH17666.1"/>
    </source>
</evidence>
<dbReference type="InterPro" id="IPR001754">
    <property type="entry name" value="OMPdeCOase_dom"/>
</dbReference>
<feature type="non-terminal residue" evidence="3">
    <location>
        <position position="193"/>
    </location>
</feature>
<accession>X1DA60</accession>
<protein>
    <recommendedName>
        <fullName evidence="2">Orotidine 5'-phosphate decarboxylase domain-containing protein</fullName>
    </recommendedName>
</protein>
<dbReference type="GO" id="GO:0006207">
    <property type="term" value="P:'de novo' pyrimidine nucleobase biosynthetic process"/>
    <property type="evidence" value="ECO:0007669"/>
    <property type="project" value="InterPro"/>
</dbReference>
<dbReference type="PANTHER" id="PTHR35039:SF3">
    <property type="entry name" value="3-KETO-L-GULONATE-6-PHOSPHATE DECARBOXYLASE SGBH-RELATED"/>
    <property type="match status" value="1"/>
</dbReference>
<proteinExistence type="predicted"/>
<gene>
    <name evidence="3" type="ORF">S01H4_58948</name>
</gene>
<organism evidence="3">
    <name type="scientific">marine sediment metagenome</name>
    <dbReference type="NCBI Taxonomy" id="412755"/>
    <lineage>
        <taxon>unclassified sequences</taxon>
        <taxon>metagenomes</taxon>
        <taxon>ecological metagenomes</taxon>
    </lineage>
</organism>
<comment type="caution">
    <text evidence="3">The sequence shown here is derived from an EMBL/GenBank/DDBJ whole genome shotgun (WGS) entry which is preliminary data.</text>
</comment>
<dbReference type="SMART" id="SM00934">
    <property type="entry name" value="OMPdecase"/>
    <property type="match status" value="1"/>
</dbReference>
<dbReference type="InterPro" id="IPR011060">
    <property type="entry name" value="RibuloseP-bd_barrel"/>
</dbReference>
<dbReference type="GO" id="GO:0019854">
    <property type="term" value="P:L-ascorbic acid catabolic process"/>
    <property type="evidence" value="ECO:0007669"/>
    <property type="project" value="TreeGrafter"/>
</dbReference>
<dbReference type="Gene3D" id="3.20.20.70">
    <property type="entry name" value="Aldolase class I"/>
    <property type="match status" value="1"/>
</dbReference>
<dbReference type="SUPFAM" id="SSF51366">
    <property type="entry name" value="Ribulose-phoshate binding barrel"/>
    <property type="match status" value="1"/>
</dbReference>
<keyword evidence="1" id="KW-0456">Lyase</keyword>
<dbReference type="EMBL" id="BART01034501">
    <property type="protein sequence ID" value="GAH17666.1"/>
    <property type="molecule type" value="Genomic_DNA"/>
</dbReference>
<evidence type="ECO:0000259" key="2">
    <source>
        <dbReference type="SMART" id="SM00934"/>
    </source>
</evidence>
<dbReference type="GO" id="GO:0004590">
    <property type="term" value="F:orotidine-5'-phosphate decarboxylase activity"/>
    <property type="evidence" value="ECO:0007669"/>
    <property type="project" value="InterPro"/>
</dbReference>
<feature type="domain" description="Orotidine 5'-phosphate decarboxylase" evidence="2">
    <location>
        <begin position="18"/>
        <end position="189"/>
    </location>
</feature>
<reference evidence="3" key="1">
    <citation type="journal article" date="2014" name="Front. Microbiol.">
        <title>High frequency of phylogenetically diverse reductive dehalogenase-homologous genes in deep subseafloor sedimentary metagenomes.</title>
        <authorList>
            <person name="Kawai M."/>
            <person name="Futagami T."/>
            <person name="Toyoda A."/>
            <person name="Takaki Y."/>
            <person name="Nishi S."/>
            <person name="Hori S."/>
            <person name="Arai W."/>
            <person name="Tsubouchi T."/>
            <person name="Morono Y."/>
            <person name="Uchiyama I."/>
            <person name="Ito T."/>
            <person name="Fujiyama A."/>
            <person name="Inagaki F."/>
            <person name="Takami H."/>
        </authorList>
    </citation>
    <scope>NUCLEOTIDE SEQUENCE</scope>
    <source>
        <strain evidence="3">Expedition CK06-06</strain>
    </source>
</reference>
<dbReference type="Pfam" id="PF00215">
    <property type="entry name" value="OMPdecase"/>
    <property type="match status" value="1"/>
</dbReference>
<evidence type="ECO:0000256" key="1">
    <source>
        <dbReference type="ARBA" id="ARBA00023239"/>
    </source>
</evidence>
<dbReference type="AlphaFoldDB" id="X1DA60"/>
<sequence length="193" mass="21322">MSNDGLPQTRKKEQQIPRLQIALDFERLDDALAMAKEVAPFIDILEAGTPLIKSEGMRAIQALKNAHPDKLVCADLKTADAGYLEVRMAAQAKADIVTILADAYDVTIKEALRAAHDFHIEIMADLIMSRSPTIRLAGLIDLNYKDTKLHYALVHSGLDRQASRRAPLLELELVARLRAHPRLAIAGGIRVDD</sequence>
<dbReference type="InterPro" id="IPR013785">
    <property type="entry name" value="Aldolase_TIM"/>
</dbReference>
<name>X1DA60_9ZZZZ</name>
<dbReference type="PANTHER" id="PTHR35039">
    <property type="entry name" value="3-KETO-L-GULONATE-6-PHOSPHATE DECARBOXYLASE SGBH-RELATED"/>
    <property type="match status" value="1"/>
</dbReference>
<dbReference type="GO" id="GO:0033982">
    <property type="term" value="F:3-dehydro-L-gulonate-6-phosphate decarboxylase activity"/>
    <property type="evidence" value="ECO:0007669"/>
    <property type="project" value="TreeGrafter"/>
</dbReference>